<reference evidence="2 3" key="1">
    <citation type="submission" date="2022-09" db="EMBL/GenBank/DDBJ databases">
        <title>Chelativorans salina sp. nov., a novel slightly halophilic bacterium isolated from a saline lake sediment enrichment.</title>
        <authorList>
            <person name="Gao L."/>
            <person name="Fang B.-Z."/>
            <person name="Li W.-J."/>
        </authorList>
    </citation>
    <scope>NUCLEOTIDE SEQUENCE [LARGE SCALE GENOMIC DNA]</scope>
    <source>
        <strain evidence="2 3">EGI FJ00035</strain>
    </source>
</reference>
<evidence type="ECO:0000313" key="3">
    <source>
        <dbReference type="Proteomes" id="UP001320831"/>
    </source>
</evidence>
<protein>
    <submittedName>
        <fullName evidence="2">GNAT family N-acetyltransferase</fullName>
    </submittedName>
</protein>
<organism evidence="2 3">
    <name type="scientific">Chelativorans salis</name>
    <dbReference type="NCBI Taxonomy" id="2978478"/>
    <lineage>
        <taxon>Bacteria</taxon>
        <taxon>Pseudomonadati</taxon>
        <taxon>Pseudomonadota</taxon>
        <taxon>Alphaproteobacteria</taxon>
        <taxon>Hyphomicrobiales</taxon>
        <taxon>Phyllobacteriaceae</taxon>
        <taxon>Chelativorans</taxon>
    </lineage>
</organism>
<gene>
    <name evidence="2" type="ORF">N5A92_09690</name>
</gene>
<dbReference type="PROSITE" id="PS51186">
    <property type="entry name" value="GNAT"/>
    <property type="match status" value="1"/>
</dbReference>
<proteinExistence type="predicted"/>
<dbReference type="RefSeq" id="WP_260902160.1">
    <property type="nucleotide sequence ID" value="NZ_JAOCZP010000002.1"/>
</dbReference>
<dbReference type="InterPro" id="IPR000182">
    <property type="entry name" value="GNAT_dom"/>
</dbReference>
<dbReference type="InterPro" id="IPR016181">
    <property type="entry name" value="Acyl_CoA_acyltransferase"/>
</dbReference>
<accession>A0ABT2LL38</accession>
<dbReference type="Pfam" id="PF00583">
    <property type="entry name" value="Acetyltransf_1"/>
    <property type="match status" value="1"/>
</dbReference>
<dbReference type="EMBL" id="JAOCZP010000002">
    <property type="protein sequence ID" value="MCT7375305.1"/>
    <property type="molecule type" value="Genomic_DNA"/>
</dbReference>
<keyword evidence="3" id="KW-1185">Reference proteome</keyword>
<evidence type="ECO:0000313" key="2">
    <source>
        <dbReference type="EMBL" id="MCT7375305.1"/>
    </source>
</evidence>
<dbReference type="Proteomes" id="UP001320831">
    <property type="component" value="Unassembled WGS sequence"/>
</dbReference>
<dbReference type="SUPFAM" id="SSF55729">
    <property type="entry name" value="Acyl-CoA N-acyltransferases (Nat)"/>
    <property type="match status" value="1"/>
</dbReference>
<feature type="domain" description="N-acetyltransferase" evidence="1">
    <location>
        <begin position="41"/>
        <end position="190"/>
    </location>
</feature>
<comment type="caution">
    <text evidence="2">The sequence shown here is derived from an EMBL/GenBank/DDBJ whole genome shotgun (WGS) entry which is preliminary data.</text>
</comment>
<evidence type="ECO:0000259" key="1">
    <source>
        <dbReference type="PROSITE" id="PS51186"/>
    </source>
</evidence>
<sequence length="190" mass="21448">MNAVLKQRSGRTLPATVTHLEMAVPPRTYPTIPSGRQLALLRCHDMPLHFYRYLYDRVGRDWHWTAALNLSDAALVERLQSTQTDIHVLHMEGCPAGFFELRLLPRDECRLVHFGLMAHAVGTGLGRWFLGSAIRTAWSHGPRLVSVETCTLDHPAALGLYQKMGFSPVWRREETVTVLSPEARAAVLLR</sequence>
<name>A0ABT2LL38_9HYPH</name>
<dbReference type="Gene3D" id="3.40.630.30">
    <property type="match status" value="1"/>
</dbReference>